<feature type="compositionally biased region" description="Polar residues" evidence="1">
    <location>
        <begin position="358"/>
        <end position="369"/>
    </location>
</feature>
<keyword evidence="4" id="KW-1185">Reference proteome</keyword>
<feature type="region of interest" description="Disordered" evidence="1">
    <location>
        <begin position="307"/>
        <end position="388"/>
    </location>
</feature>
<feature type="compositionally biased region" description="Polar residues" evidence="1">
    <location>
        <begin position="376"/>
        <end position="388"/>
    </location>
</feature>
<feature type="transmembrane region" description="Helical" evidence="2">
    <location>
        <begin position="156"/>
        <end position="178"/>
    </location>
</feature>
<evidence type="ECO:0000256" key="1">
    <source>
        <dbReference type="SAM" id="MobiDB-lite"/>
    </source>
</evidence>
<protein>
    <submittedName>
        <fullName evidence="3">Uncharacterized protein</fullName>
    </submittedName>
</protein>
<feature type="region of interest" description="Disordered" evidence="1">
    <location>
        <begin position="256"/>
        <end position="293"/>
    </location>
</feature>
<keyword evidence="2" id="KW-0812">Transmembrane</keyword>
<name>A0AAN7UL71_9PEZI</name>
<dbReference type="EMBL" id="JAWHQM010000005">
    <property type="protein sequence ID" value="KAK5627356.1"/>
    <property type="molecule type" value="Genomic_DNA"/>
</dbReference>
<comment type="caution">
    <text evidence="3">The sequence shown here is derived from an EMBL/GenBank/DDBJ whole genome shotgun (WGS) entry which is preliminary data.</text>
</comment>
<feature type="transmembrane region" description="Helical" evidence="2">
    <location>
        <begin position="79"/>
        <end position="98"/>
    </location>
</feature>
<feature type="compositionally biased region" description="Polar residues" evidence="1">
    <location>
        <begin position="269"/>
        <end position="288"/>
    </location>
</feature>
<feature type="compositionally biased region" description="Basic and acidic residues" evidence="1">
    <location>
        <begin position="466"/>
        <end position="476"/>
    </location>
</feature>
<evidence type="ECO:0000313" key="4">
    <source>
        <dbReference type="Proteomes" id="UP001305414"/>
    </source>
</evidence>
<sequence>MARKYQPRPLSSASSEAHAQLLYDTLEKYHETQQKRNTASVILVALIVLFLSSAGGISLAIVLMAKVKEIEAACIARDFILFAGLMSMLYIFLHICGARRDYKRQGLGPPQMYGQYLHASAMLVARLGIVIWIAALVATAIMIARSIPLAGFAGKVPFLDLLLCVGAIPSFLVISVTIEKSTKPFATASVSNASFLNCQVGDFADDLSADSSVSRQSSLQQRQSQAGSGSVLTLPTEELLGLGARQQDEKKISLFTEKTHEAAPKTDIIPSSPTQPKPQASDPTTSQAVPKPIYCPSGWRAEWNSVAQEAGVSRSTDTSSDGSSNSDSSSTPLVPASTRLPSSSPKPPQLPTGIIPSRKSSTTTTNTLPHQHRYSYNRSTARLSSTPSNLSTVRYASEPEIAVQQSIRVVRNPAYRPRSGSAGTNECQGVQRPDIALLRNAQQAQKTDTATPVPKRTPSNFSRPMPKIEDTKEKVGTTKTDSGGDVKIPGAFVEDAGDDNK</sequence>
<proteinExistence type="predicted"/>
<dbReference type="AlphaFoldDB" id="A0AAN7UL71"/>
<feature type="region of interest" description="Disordered" evidence="1">
    <location>
        <begin position="441"/>
        <end position="501"/>
    </location>
</feature>
<reference evidence="3 4" key="1">
    <citation type="submission" date="2023-10" db="EMBL/GenBank/DDBJ databases">
        <title>Draft genome sequence of Xylaria bambusicola isolate GMP-LS, the root and basal stem rot pathogen of sugarcane in Indonesia.</title>
        <authorList>
            <person name="Selvaraj P."/>
            <person name="Muralishankar V."/>
            <person name="Muruganantham S."/>
            <person name="Sp S."/>
            <person name="Haryani S."/>
            <person name="Lau K.J.X."/>
            <person name="Naqvi N.I."/>
        </authorList>
    </citation>
    <scope>NUCLEOTIDE SEQUENCE [LARGE SCALE GENOMIC DNA]</scope>
    <source>
        <strain evidence="3">GMP-LS</strain>
    </source>
</reference>
<feature type="transmembrane region" description="Helical" evidence="2">
    <location>
        <begin position="41"/>
        <end position="67"/>
    </location>
</feature>
<keyword evidence="2" id="KW-0472">Membrane</keyword>
<gene>
    <name evidence="3" type="ORF">RRF57_003071</name>
</gene>
<accession>A0AAN7UL71</accession>
<feature type="compositionally biased region" description="Polar residues" evidence="1">
    <location>
        <begin position="441"/>
        <end position="450"/>
    </location>
</feature>
<feature type="transmembrane region" description="Helical" evidence="2">
    <location>
        <begin position="119"/>
        <end position="144"/>
    </location>
</feature>
<keyword evidence="2" id="KW-1133">Transmembrane helix</keyword>
<dbReference type="Proteomes" id="UP001305414">
    <property type="component" value="Unassembled WGS sequence"/>
</dbReference>
<organism evidence="3 4">
    <name type="scientific">Xylaria bambusicola</name>
    <dbReference type="NCBI Taxonomy" id="326684"/>
    <lineage>
        <taxon>Eukaryota</taxon>
        <taxon>Fungi</taxon>
        <taxon>Dikarya</taxon>
        <taxon>Ascomycota</taxon>
        <taxon>Pezizomycotina</taxon>
        <taxon>Sordariomycetes</taxon>
        <taxon>Xylariomycetidae</taxon>
        <taxon>Xylariales</taxon>
        <taxon>Xylariaceae</taxon>
        <taxon>Xylaria</taxon>
    </lineage>
</organism>
<evidence type="ECO:0000256" key="2">
    <source>
        <dbReference type="SAM" id="Phobius"/>
    </source>
</evidence>
<feature type="compositionally biased region" description="Low complexity" evidence="1">
    <location>
        <begin position="313"/>
        <end position="331"/>
    </location>
</feature>
<evidence type="ECO:0000313" key="3">
    <source>
        <dbReference type="EMBL" id="KAK5627356.1"/>
    </source>
</evidence>